<feature type="non-terminal residue" evidence="1">
    <location>
        <position position="1"/>
    </location>
</feature>
<accession>F3GQ70</accession>
<dbReference type="AlphaFoldDB" id="F3GQ70"/>
<dbReference type="Proteomes" id="UP000004986">
    <property type="component" value="Unassembled WGS sequence"/>
</dbReference>
<gene>
    <name evidence="1" type="ORF">PSYPI_45443</name>
</gene>
<keyword evidence="2" id="KW-1185">Reference proteome</keyword>
<protein>
    <submittedName>
        <fullName evidence="1">Filamentous hemagglutinin, intein-containing</fullName>
    </submittedName>
</protein>
<evidence type="ECO:0000313" key="2">
    <source>
        <dbReference type="Proteomes" id="UP000004986"/>
    </source>
</evidence>
<dbReference type="EMBL" id="AEAI01003991">
    <property type="protein sequence ID" value="EGH49223.1"/>
    <property type="molecule type" value="Genomic_DNA"/>
</dbReference>
<name>F3GQ70_PSESJ</name>
<comment type="caution">
    <text evidence="1">The sequence shown here is derived from an EMBL/GenBank/DDBJ whole genome shotgun (WGS) entry which is preliminary data.</text>
</comment>
<dbReference type="NCBIfam" id="TIGR01731">
    <property type="entry name" value="fil_hemag_20aa"/>
    <property type="match status" value="1"/>
</dbReference>
<organism evidence="1 2">
    <name type="scientific">Pseudomonas syringae pv. pisi str. 1704B</name>
    <dbReference type="NCBI Taxonomy" id="629263"/>
    <lineage>
        <taxon>Bacteria</taxon>
        <taxon>Pseudomonadati</taxon>
        <taxon>Pseudomonadota</taxon>
        <taxon>Gammaproteobacteria</taxon>
        <taxon>Pseudomonadales</taxon>
        <taxon>Pseudomonadaceae</taxon>
        <taxon>Pseudomonas</taxon>
        <taxon>Pseudomonas syringae</taxon>
    </lineage>
</organism>
<reference evidence="1 2" key="1">
    <citation type="journal article" date="2011" name="PLoS Pathog.">
        <title>Dynamic evolution of pathogenicity revealed by sequencing and comparative genomics of 19 Pseudomonas syringae isolates.</title>
        <authorList>
            <person name="Baltrus D.A."/>
            <person name="Nishimura M.T."/>
            <person name="Romanchuk A."/>
            <person name="Chang J.H."/>
            <person name="Mukhtar M.S."/>
            <person name="Cherkis K."/>
            <person name="Roach J."/>
            <person name="Grant S.R."/>
            <person name="Jones C.D."/>
            <person name="Dangl J.L."/>
        </authorList>
    </citation>
    <scope>NUCLEOTIDE SEQUENCE [LARGE SCALE GENOMIC DNA]</scope>
    <source>
        <strain evidence="1 2">1704B</strain>
    </source>
</reference>
<evidence type="ECO:0000313" key="1">
    <source>
        <dbReference type="EMBL" id="EGH49223.1"/>
    </source>
</evidence>
<proteinExistence type="predicted"/>
<feature type="non-terminal residue" evidence="1">
    <location>
        <position position="55"/>
    </location>
</feature>
<sequence length="55" mass="5825">VVRINQLLTNLRGLVSATGLDLTAGSLNNRNGEISSLGSLTANVGQFDNREKGRL</sequence>
<dbReference type="InterPro" id="IPR010069">
    <property type="entry name" value="CdiA_FHA1_rpt"/>
</dbReference>